<dbReference type="EMBL" id="POUA01000148">
    <property type="protein sequence ID" value="PZG42791.1"/>
    <property type="molecule type" value="Genomic_DNA"/>
</dbReference>
<keyword evidence="1" id="KW-0812">Transmembrane</keyword>
<protein>
    <submittedName>
        <fullName evidence="2">DUF998 domain-containing protein</fullName>
    </submittedName>
</protein>
<feature type="non-terminal residue" evidence="2">
    <location>
        <position position="61"/>
    </location>
</feature>
<proteinExistence type="predicted"/>
<reference evidence="2 3" key="1">
    <citation type="submission" date="2018-01" db="EMBL/GenBank/DDBJ databases">
        <title>Draft genome sequence of Sphaerisporangium sp. 7K107.</title>
        <authorList>
            <person name="Sahin N."/>
            <person name="Saygin H."/>
            <person name="Ay H."/>
        </authorList>
    </citation>
    <scope>NUCLEOTIDE SEQUENCE [LARGE SCALE GENOMIC DNA]</scope>
    <source>
        <strain evidence="2 3">7K107</strain>
    </source>
</reference>
<evidence type="ECO:0000313" key="2">
    <source>
        <dbReference type="EMBL" id="PZG42791.1"/>
    </source>
</evidence>
<dbReference type="Proteomes" id="UP000248544">
    <property type="component" value="Unassembled WGS sequence"/>
</dbReference>
<dbReference type="AlphaFoldDB" id="A0A2W2G3S6"/>
<keyword evidence="3" id="KW-1185">Reference proteome</keyword>
<keyword evidence="1" id="KW-1133">Transmembrane helix</keyword>
<accession>A0A2W2G3S6</accession>
<evidence type="ECO:0000313" key="3">
    <source>
        <dbReference type="Proteomes" id="UP000248544"/>
    </source>
</evidence>
<name>A0A2W2G3S6_9ACTN</name>
<feature type="transmembrane region" description="Helical" evidence="1">
    <location>
        <begin position="6"/>
        <end position="28"/>
    </location>
</feature>
<sequence length="61" mass="6240">MLLVRGIYPLIACLGVVAAVVALAVGLLDTDPRLDAFGMTIGEYAVVSEGVATEFGMLSLG</sequence>
<keyword evidence="1" id="KW-0472">Membrane</keyword>
<gene>
    <name evidence="2" type="ORF">C1I98_19390</name>
</gene>
<organism evidence="2 3">
    <name type="scientific">Spongiactinospora gelatinilytica</name>
    <dbReference type="NCBI Taxonomy" id="2666298"/>
    <lineage>
        <taxon>Bacteria</taxon>
        <taxon>Bacillati</taxon>
        <taxon>Actinomycetota</taxon>
        <taxon>Actinomycetes</taxon>
        <taxon>Streptosporangiales</taxon>
        <taxon>Streptosporangiaceae</taxon>
        <taxon>Spongiactinospora</taxon>
    </lineage>
</organism>
<comment type="caution">
    <text evidence="2">The sequence shown here is derived from an EMBL/GenBank/DDBJ whole genome shotgun (WGS) entry which is preliminary data.</text>
</comment>
<evidence type="ECO:0000256" key="1">
    <source>
        <dbReference type="SAM" id="Phobius"/>
    </source>
</evidence>